<evidence type="ECO:0000313" key="2">
    <source>
        <dbReference type="EMBL" id="RXW11270.1"/>
    </source>
</evidence>
<sequence>MSPNNPTSDVDSPLSSVSSPAISFTRQRSLSPPIVSMNLNALSPVGSPAVNPPSPLPPPLVSGDQSSQNSTPPESTEEEEGTSRYPKRNRKSATVAEEPPQLKPEKLKQPPAKRRKVFHIPSGVVDIARVVERLSDEDGRRELDEKIRVKQEEVEVGVMGTIPTLRVDQSAPKYTDSLDSPFIANFFDGD</sequence>
<keyword evidence="3" id="KW-1185">Reference proteome</keyword>
<dbReference type="EMBL" id="SDEE01002102">
    <property type="protein sequence ID" value="RXW11270.1"/>
    <property type="molecule type" value="Genomic_DNA"/>
</dbReference>
<reference evidence="2 3" key="1">
    <citation type="submission" date="2019-01" db="EMBL/GenBank/DDBJ databases">
        <title>Draft genome sequence of Psathyrella aberdarensis IHI B618.</title>
        <authorList>
            <person name="Buettner E."/>
            <person name="Kellner H."/>
        </authorList>
    </citation>
    <scope>NUCLEOTIDE SEQUENCE [LARGE SCALE GENOMIC DNA]</scope>
    <source>
        <strain evidence="2 3">IHI B618</strain>
    </source>
</reference>
<name>A0A4Q2CWW7_9AGAR</name>
<feature type="compositionally biased region" description="Low complexity" evidence="1">
    <location>
        <begin position="61"/>
        <end position="74"/>
    </location>
</feature>
<comment type="caution">
    <text evidence="2">The sequence shown here is derived from an EMBL/GenBank/DDBJ whole genome shotgun (WGS) entry which is preliminary data.</text>
</comment>
<feature type="region of interest" description="Disordered" evidence="1">
    <location>
        <begin position="1"/>
        <end position="114"/>
    </location>
</feature>
<dbReference type="AlphaFoldDB" id="A0A4Q2CWW7"/>
<feature type="compositionally biased region" description="Low complexity" evidence="1">
    <location>
        <begin position="8"/>
        <end position="20"/>
    </location>
</feature>
<feature type="compositionally biased region" description="Pro residues" evidence="1">
    <location>
        <begin position="50"/>
        <end position="60"/>
    </location>
</feature>
<proteinExistence type="predicted"/>
<dbReference type="STRING" id="2316362.A0A4Q2CWW7"/>
<evidence type="ECO:0000313" key="3">
    <source>
        <dbReference type="Proteomes" id="UP000290288"/>
    </source>
</evidence>
<evidence type="ECO:0000256" key="1">
    <source>
        <dbReference type="SAM" id="MobiDB-lite"/>
    </source>
</evidence>
<gene>
    <name evidence="2" type="ORF">EST38_g14585</name>
</gene>
<feature type="non-terminal residue" evidence="2">
    <location>
        <position position="190"/>
    </location>
</feature>
<protein>
    <submittedName>
        <fullName evidence="2">Uncharacterized protein</fullName>
    </submittedName>
</protein>
<dbReference type="Proteomes" id="UP000290288">
    <property type="component" value="Unassembled WGS sequence"/>
</dbReference>
<accession>A0A4Q2CWW7</accession>
<feature type="compositionally biased region" description="Polar residues" evidence="1">
    <location>
        <begin position="21"/>
        <end position="30"/>
    </location>
</feature>
<organism evidence="2 3">
    <name type="scientific">Candolleomyces aberdarensis</name>
    <dbReference type="NCBI Taxonomy" id="2316362"/>
    <lineage>
        <taxon>Eukaryota</taxon>
        <taxon>Fungi</taxon>
        <taxon>Dikarya</taxon>
        <taxon>Basidiomycota</taxon>
        <taxon>Agaricomycotina</taxon>
        <taxon>Agaricomycetes</taxon>
        <taxon>Agaricomycetidae</taxon>
        <taxon>Agaricales</taxon>
        <taxon>Agaricineae</taxon>
        <taxon>Psathyrellaceae</taxon>
        <taxon>Candolleomyces</taxon>
    </lineage>
</organism>